<sequence length="406" mass="44881">AAPVKPDQWIELKSPYCSYKAATPVSVMHTNRSNSRFGRLKSRPQTAIQGIEEIDEKKLDSNLSESQFDLKTIETESGDSSKSKNNSKLASDTLNKSNSSAKKENSLDAKDNVRNGAPSVSSMSKVGSTAKFDEDQSKSAKMTAAGQETASLNNATNPSTIGIEHISNLEVRNSDGDSKINDEKNKLWMDFDDFFICFKYIIVYHKPSCFKYNEKISDLRQLVPQHKSEKKKETNPSHHSASLSDEKSPKLLFVDSLDPIELIVSFASLSRWYDLKIDIPEKFSKASKKGENIIEHDAMSITESSIRDGAPLQSGSLMAEPYSWKSLITGQPVLRIHTTAVRSSFLSLPPGRHVLKFMITAPVGYHIQIVSNTKFNFGDEEDIMPKLTDVTTARLACGGGLLGGHL</sequence>
<comment type="caution">
    <text evidence="3">The sequence shown here is derived from an EMBL/GenBank/DDBJ whole genome shotgun (WGS) entry which is preliminary data.</text>
</comment>
<feature type="compositionally biased region" description="Polar residues" evidence="1">
    <location>
        <begin position="118"/>
        <end position="127"/>
    </location>
</feature>
<dbReference type="InterPro" id="IPR053033">
    <property type="entry name" value="Androglobin-like"/>
</dbReference>
<dbReference type="Pfam" id="PF22068">
    <property type="entry name" value="Androglobin_II"/>
    <property type="match status" value="1"/>
</dbReference>
<dbReference type="STRING" id="10195.A0A3M7SF67"/>
<reference evidence="3 4" key="1">
    <citation type="journal article" date="2018" name="Sci. Rep.">
        <title>Genomic signatures of local adaptation to the degree of environmental predictability in rotifers.</title>
        <authorList>
            <person name="Franch-Gras L."/>
            <person name="Hahn C."/>
            <person name="Garcia-Roger E.M."/>
            <person name="Carmona M.J."/>
            <person name="Serra M."/>
            <person name="Gomez A."/>
        </authorList>
    </citation>
    <scope>NUCLEOTIDE SEQUENCE [LARGE SCALE GENOMIC DNA]</scope>
    <source>
        <strain evidence="3">HYR1</strain>
    </source>
</reference>
<feature type="compositionally biased region" description="Basic and acidic residues" evidence="1">
    <location>
        <begin position="71"/>
        <end position="82"/>
    </location>
</feature>
<dbReference type="OrthoDB" id="9374162at2759"/>
<feature type="region of interest" description="Disordered" evidence="1">
    <location>
        <begin position="70"/>
        <end position="160"/>
    </location>
</feature>
<feature type="domain" description="Androglobin" evidence="2">
    <location>
        <begin position="237"/>
        <end position="383"/>
    </location>
</feature>
<feature type="non-terminal residue" evidence="3">
    <location>
        <position position="1"/>
    </location>
</feature>
<feature type="compositionally biased region" description="Polar residues" evidence="1">
    <location>
        <begin position="146"/>
        <end position="160"/>
    </location>
</feature>
<evidence type="ECO:0000256" key="1">
    <source>
        <dbReference type="SAM" id="MobiDB-lite"/>
    </source>
</evidence>
<dbReference type="PANTHER" id="PTHR46298">
    <property type="entry name" value="ANDROGLOBIN"/>
    <property type="match status" value="1"/>
</dbReference>
<feature type="compositionally biased region" description="Basic and acidic residues" evidence="1">
    <location>
        <begin position="226"/>
        <end position="236"/>
    </location>
</feature>
<keyword evidence="4" id="KW-1185">Reference proteome</keyword>
<name>A0A3M7SF67_BRAPC</name>
<gene>
    <name evidence="3" type="ORF">BpHYR1_003230</name>
</gene>
<evidence type="ECO:0000259" key="2">
    <source>
        <dbReference type="Pfam" id="PF22068"/>
    </source>
</evidence>
<proteinExistence type="predicted"/>
<protein>
    <submittedName>
        <fullName evidence="3">Androglobin-like isoform X11</fullName>
    </submittedName>
</protein>
<feature type="region of interest" description="Disordered" evidence="1">
    <location>
        <begin position="224"/>
        <end position="244"/>
    </location>
</feature>
<evidence type="ECO:0000313" key="4">
    <source>
        <dbReference type="Proteomes" id="UP000276133"/>
    </source>
</evidence>
<feature type="compositionally biased region" description="Basic and acidic residues" evidence="1">
    <location>
        <begin position="101"/>
        <end position="113"/>
    </location>
</feature>
<dbReference type="PANTHER" id="PTHR46298:SF1">
    <property type="entry name" value="ANDROGLOBIN"/>
    <property type="match status" value="1"/>
</dbReference>
<dbReference type="InterPro" id="IPR054093">
    <property type="entry name" value="Androglobin_II"/>
</dbReference>
<accession>A0A3M7SF67</accession>
<organism evidence="3 4">
    <name type="scientific">Brachionus plicatilis</name>
    <name type="common">Marine rotifer</name>
    <name type="synonym">Brachionus muelleri</name>
    <dbReference type="NCBI Taxonomy" id="10195"/>
    <lineage>
        <taxon>Eukaryota</taxon>
        <taxon>Metazoa</taxon>
        <taxon>Spiralia</taxon>
        <taxon>Gnathifera</taxon>
        <taxon>Rotifera</taxon>
        <taxon>Eurotatoria</taxon>
        <taxon>Monogononta</taxon>
        <taxon>Pseudotrocha</taxon>
        <taxon>Ploima</taxon>
        <taxon>Brachionidae</taxon>
        <taxon>Brachionus</taxon>
    </lineage>
</organism>
<dbReference type="EMBL" id="REGN01001490">
    <property type="protein sequence ID" value="RNA34369.1"/>
    <property type="molecule type" value="Genomic_DNA"/>
</dbReference>
<evidence type="ECO:0000313" key="3">
    <source>
        <dbReference type="EMBL" id="RNA34369.1"/>
    </source>
</evidence>
<dbReference type="AlphaFoldDB" id="A0A3M7SF67"/>
<dbReference type="Proteomes" id="UP000276133">
    <property type="component" value="Unassembled WGS sequence"/>
</dbReference>